<dbReference type="OrthoDB" id="410807at2759"/>
<dbReference type="Proteomes" id="UP001148018">
    <property type="component" value="Unassembled WGS sequence"/>
</dbReference>
<feature type="compositionally biased region" description="Pro residues" evidence="1">
    <location>
        <begin position="38"/>
        <end position="67"/>
    </location>
</feature>
<name>A0A9Q0E8C8_9TELE</name>
<dbReference type="AlphaFoldDB" id="A0A9Q0E8C8"/>
<reference evidence="2" key="1">
    <citation type="submission" date="2022-07" db="EMBL/GenBank/DDBJ databases">
        <title>Chromosome-level genome of Muraenolepis orangiensis.</title>
        <authorList>
            <person name="Kim J."/>
        </authorList>
    </citation>
    <scope>NUCLEOTIDE SEQUENCE</scope>
    <source>
        <strain evidence="2">KU_S4_2022</strain>
        <tissue evidence="2">Muscle</tissue>
    </source>
</reference>
<keyword evidence="3" id="KW-1185">Reference proteome</keyword>
<comment type="caution">
    <text evidence="2">The sequence shown here is derived from an EMBL/GenBank/DDBJ whole genome shotgun (WGS) entry which is preliminary data.</text>
</comment>
<organism evidence="2 3">
    <name type="scientific">Muraenolepis orangiensis</name>
    <name type="common">Patagonian moray cod</name>
    <dbReference type="NCBI Taxonomy" id="630683"/>
    <lineage>
        <taxon>Eukaryota</taxon>
        <taxon>Metazoa</taxon>
        <taxon>Chordata</taxon>
        <taxon>Craniata</taxon>
        <taxon>Vertebrata</taxon>
        <taxon>Euteleostomi</taxon>
        <taxon>Actinopterygii</taxon>
        <taxon>Neopterygii</taxon>
        <taxon>Teleostei</taxon>
        <taxon>Neoteleostei</taxon>
        <taxon>Acanthomorphata</taxon>
        <taxon>Zeiogadaria</taxon>
        <taxon>Gadariae</taxon>
        <taxon>Gadiformes</taxon>
        <taxon>Muraenolepidoidei</taxon>
        <taxon>Muraenolepididae</taxon>
        <taxon>Muraenolepis</taxon>
    </lineage>
</organism>
<evidence type="ECO:0000313" key="2">
    <source>
        <dbReference type="EMBL" id="KAJ3602535.1"/>
    </source>
</evidence>
<accession>A0A9Q0E8C8</accession>
<proteinExistence type="predicted"/>
<evidence type="ECO:0000256" key="1">
    <source>
        <dbReference type="SAM" id="MobiDB-lite"/>
    </source>
</evidence>
<dbReference type="EMBL" id="JANIIK010000046">
    <property type="protein sequence ID" value="KAJ3602535.1"/>
    <property type="molecule type" value="Genomic_DNA"/>
</dbReference>
<gene>
    <name evidence="2" type="ORF">NHX12_030288</name>
</gene>
<protein>
    <submittedName>
        <fullName evidence="2">Uncharacterized protein</fullName>
    </submittedName>
</protein>
<evidence type="ECO:0000313" key="3">
    <source>
        <dbReference type="Proteomes" id="UP001148018"/>
    </source>
</evidence>
<sequence length="79" mass="8825">MRTLMTTQKQNCFREQITKETMTRLSWRSRYAKDYPPSKTPVPPPRAPPPGPQSGPPPGPPTGPAPHPDLTLKQPPQTR</sequence>
<feature type="region of interest" description="Disordered" evidence="1">
    <location>
        <begin position="24"/>
        <end position="79"/>
    </location>
</feature>